<dbReference type="HOGENOM" id="CLU_1465075_0_0_2"/>
<dbReference type="KEGG" id="pfm:Pyrfu_1576"/>
<dbReference type="Pfam" id="PF03692">
    <property type="entry name" value="CxxCxxCC"/>
    <property type="match status" value="1"/>
</dbReference>
<dbReference type="PANTHER" id="PTHR35866">
    <property type="entry name" value="PUTATIVE-RELATED"/>
    <property type="match status" value="1"/>
</dbReference>
<dbReference type="Proteomes" id="UP000001037">
    <property type="component" value="Chromosome"/>
</dbReference>
<evidence type="ECO:0000313" key="2">
    <source>
        <dbReference type="Proteomes" id="UP000001037"/>
    </source>
</evidence>
<dbReference type="AlphaFoldDB" id="G0EC63"/>
<evidence type="ECO:0008006" key="3">
    <source>
        <dbReference type="Google" id="ProtNLM"/>
    </source>
</evidence>
<sequence>MTRYRVLRLDEAFRFKCVRCDFCCGTGPNVSLTAFDIVRIAKFLGIGWRDVLKSYVKVIIADIVPFFSLRDKGNGECVFMERKPSGETLCVIYPARPMRCRLYPVIIESLKPERFYLDLMCPGVDKGSETRVSMRLIEEYVRERREHYRRLFRLVYEEGLEPQDAVERLLEEVWKEAEGGAEWADLDKLEMLGSV</sequence>
<dbReference type="InterPro" id="IPR005358">
    <property type="entry name" value="Puta_zinc/iron-chelating_dom"/>
</dbReference>
<evidence type="ECO:0000313" key="1">
    <source>
        <dbReference type="EMBL" id="AEM39433.1"/>
    </source>
</evidence>
<dbReference type="InParanoid" id="G0EC63"/>
<accession>G0EC63</accession>
<organism evidence="1 2">
    <name type="scientific">Pyrolobus fumarii (strain DSM 11204 / 1A)</name>
    <dbReference type="NCBI Taxonomy" id="694429"/>
    <lineage>
        <taxon>Archaea</taxon>
        <taxon>Thermoproteota</taxon>
        <taxon>Thermoprotei</taxon>
        <taxon>Desulfurococcales</taxon>
        <taxon>Pyrodictiaceae</taxon>
        <taxon>Pyrolobus</taxon>
    </lineage>
</organism>
<proteinExistence type="predicted"/>
<dbReference type="STRING" id="694429.Pyrfu_1576"/>
<dbReference type="PANTHER" id="PTHR35866:SF1">
    <property type="entry name" value="YKGJ FAMILY CYSTEINE CLUSTER PROTEIN"/>
    <property type="match status" value="1"/>
</dbReference>
<dbReference type="EMBL" id="CP002838">
    <property type="protein sequence ID" value="AEM39433.1"/>
    <property type="molecule type" value="Genomic_DNA"/>
</dbReference>
<dbReference type="eggNOG" id="arCOG02579">
    <property type="taxonomic scope" value="Archaea"/>
</dbReference>
<name>G0EC63_PYRF1</name>
<dbReference type="GeneID" id="11138763"/>
<keyword evidence="2" id="KW-1185">Reference proteome</keyword>
<dbReference type="OrthoDB" id="36424at2157"/>
<reference evidence="1 2" key="1">
    <citation type="journal article" date="2011" name="Stand. Genomic Sci.">
        <title>Complete genome sequence of the hyperthermophilic chemolithoautotroph Pyrolobus fumarii type strain (1A).</title>
        <authorList>
            <person name="Anderson I."/>
            <person name="Goker M."/>
            <person name="Nolan M."/>
            <person name="Lucas S."/>
            <person name="Hammon N."/>
            <person name="Deshpande S."/>
            <person name="Cheng J.F."/>
            <person name="Tapia R."/>
            <person name="Han C."/>
            <person name="Goodwin L."/>
            <person name="Pitluck S."/>
            <person name="Huntemann M."/>
            <person name="Liolios K."/>
            <person name="Ivanova N."/>
            <person name="Pagani I."/>
            <person name="Mavromatis K."/>
            <person name="Ovchinikova G."/>
            <person name="Pati A."/>
            <person name="Chen A."/>
            <person name="Palaniappan K."/>
            <person name="Land M."/>
            <person name="Hauser L."/>
            <person name="Brambilla E.M."/>
            <person name="Huber H."/>
            <person name="Yasawong M."/>
            <person name="Rohde M."/>
            <person name="Spring S."/>
            <person name="Abt B."/>
            <person name="Sikorski J."/>
            <person name="Wirth R."/>
            <person name="Detter J.C."/>
            <person name="Woyke T."/>
            <person name="Bristow J."/>
            <person name="Eisen J.A."/>
            <person name="Markowitz V."/>
            <person name="Hugenholtz P."/>
            <person name="Kyrpides N.C."/>
            <person name="Klenk H.P."/>
            <person name="Lapidus A."/>
        </authorList>
    </citation>
    <scope>NUCLEOTIDE SEQUENCE [LARGE SCALE GENOMIC DNA]</scope>
    <source>
        <strain evidence="2">DSM 11204 / 1A</strain>
    </source>
</reference>
<protein>
    <recommendedName>
        <fullName evidence="3">YkgJ family cysteine cluster protein</fullName>
    </recommendedName>
</protein>
<gene>
    <name evidence="1" type="ordered locus">Pyrfu_1576</name>
</gene>
<dbReference type="RefSeq" id="WP_014027110.1">
    <property type="nucleotide sequence ID" value="NC_015931.1"/>
</dbReference>